<dbReference type="RefSeq" id="WP_231440510.1">
    <property type="nucleotide sequence ID" value="NZ_JAJOMB010000004.1"/>
</dbReference>
<gene>
    <name evidence="13" type="ORF">LR394_10515</name>
</gene>
<evidence type="ECO:0000256" key="12">
    <source>
        <dbReference type="SAM" id="MobiDB-lite"/>
    </source>
</evidence>
<evidence type="ECO:0000256" key="10">
    <source>
        <dbReference type="PROSITE-ProRule" id="PRU10057"/>
    </source>
</evidence>
<dbReference type="SUPFAM" id="SSF51989">
    <property type="entry name" value="Glycosyl hydrolases family 6, cellulases"/>
    <property type="match status" value="1"/>
</dbReference>
<dbReference type="EMBL" id="JAJOMB010000004">
    <property type="protein sequence ID" value="MCD5311333.1"/>
    <property type="molecule type" value="Genomic_DNA"/>
</dbReference>
<dbReference type="PANTHER" id="PTHR34876">
    <property type="match status" value="1"/>
</dbReference>
<keyword evidence="14" id="KW-1185">Reference proteome</keyword>
<dbReference type="GO" id="GO:0030245">
    <property type="term" value="P:cellulose catabolic process"/>
    <property type="evidence" value="ECO:0007669"/>
    <property type="project" value="UniProtKB-KW"/>
</dbReference>
<evidence type="ECO:0000256" key="9">
    <source>
        <dbReference type="PIRSR" id="PIRSR001100-2"/>
    </source>
</evidence>
<dbReference type="PROSITE" id="PS00656">
    <property type="entry name" value="GLYCOSYL_HYDROL_F6_2"/>
    <property type="match status" value="1"/>
</dbReference>
<evidence type="ECO:0000256" key="7">
    <source>
        <dbReference type="ARBA" id="ARBA00023326"/>
    </source>
</evidence>
<evidence type="ECO:0000313" key="14">
    <source>
        <dbReference type="Proteomes" id="UP001138997"/>
    </source>
</evidence>
<protein>
    <recommendedName>
        <fullName evidence="11">Glucanase</fullName>
        <ecNumber evidence="11">3.2.1.-</ecNumber>
    </recommendedName>
</protein>
<evidence type="ECO:0000256" key="2">
    <source>
        <dbReference type="ARBA" id="ARBA00022801"/>
    </source>
</evidence>
<feature type="chain" id="PRO_5041019233" description="Glucanase" evidence="11">
    <location>
        <begin position="23"/>
        <end position="352"/>
    </location>
</feature>
<feature type="region of interest" description="Disordered" evidence="12">
    <location>
        <begin position="277"/>
        <end position="313"/>
    </location>
</feature>
<feature type="binding site" evidence="9">
    <location>
        <position position="100"/>
    </location>
    <ligand>
        <name>substrate</name>
    </ligand>
</feature>
<feature type="active site" description="Proton donor" evidence="8 10">
    <location>
        <position position="175"/>
    </location>
</feature>
<dbReference type="PIRSF" id="PIRSF001100">
    <property type="entry name" value="Beta_cellobiohydrolase"/>
    <property type="match status" value="1"/>
</dbReference>
<keyword evidence="1 11" id="KW-0732">Signal</keyword>
<feature type="binding site" evidence="9">
    <location>
        <position position="324"/>
    </location>
    <ligand>
        <name>substrate</name>
    </ligand>
</feature>
<accession>A0A9X1NBZ7</accession>
<feature type="signal peptide" evidence="11">
    <location>
        <begin position="1"/>
        <end position="22"/>
    </location>
</feature>
<evidence type="ECO:0000256" key="4">
    <source>
        <dbReference type="ARBA" id="ARBA00023157"/>
    </source>
</evidence>
<evidence type="ECO:0000256" key="5">
    <source>
        <dbReference type="ARBA" id="ARBA00023277"/>
    </source>
</evidence>
<dbReference type="PANTHER" id="PTHR34876:SF4">
    <property type="entry name" value="1,4-BETA-D-GLUCAN CELLOBIOHYDROLASE C-RELATED"/>
    <property type="match status" value="1"/>
</dbReference>
<dbReference type="AlphaFoldDB" id="A0A9X1NBZ7"/>
<dbReference type="InterPro" id="IPR016288">
    <property type="entry name" value="Beta_cellobiohydrolase"/>
</dbReference>
<feature type="binding site" evidence="9">
    <location>
        <position position="320"/>
    </location>
    <ligand>
        <name>substrate</name>
    </ligand>
</feature>
<dbReference type="InterPro" id="IPR001524">
    <property type="entry name" value="Glyco_hydro_6_CS"/>
</dbReference>
<evidence type="ECO:0000313" key="13">
    <source>
        <dbReference type="EMBL" id="MCD5311333.1"/>
    </source>
</evidence>
<dbReference type="Gene3D" id="3.20.20.40">
    <property type="entry name" value="1, 4-beta cellobiohydrolase"/>
    <property type="match status" value="1"/>
</dbReference>
<evidence type="ECO:0000256" key="1">
    <source>
        <dbReference type="ARBA" id="ARBA00022729"/>
    </source>
</evidence>
<name>A0A9X1NBZ7_9ACTN</name>
<keyword evidence="6 11" id="KW-0326">Glycosidase</keyword>
<keyword evidence="4" id="KW-1015">Disulfide bond</keyword>
<evidence type="ECO:0000256" key="11">
    <source>
        <dbReference type="RuleBase" id="RU361186"/>
    </source>
</evidence>
<feature type="binding site" evidence="9">
    <location>
        <position position="247"/>
    </location>
    <ligand>
        <name>substrate</name>
    </ligand>
</feature>
<feature type="binding site" evidence="9">
    <location>
        <position position="220"/>
    </location>
    <ligand>
        <name>substrate</name>
    </ligand>
</feature>
<dbReference type="Proteomes" id="UP001138997">
    <property type="component" value="Unassembled WGS sequence"/>
</dbReference>
<sequence>MKRRTSVILAAAASLAVTGAVAQGLVSHAEPAAPAAASSLSQAAAAPSAVSAAAVKSLPKSMTFYVDPKSGPATWVAQNKSDSRAATIRSGVSSKPMAKWIGGWSGAPKAAVNTYVTAAAKKKKTPILVAYNIPGRDACGGHSAGGTSAAQYRTWIKGFAGGIGKRKALVILEPDSLADFQCMSTADANARQKLLTYATEQFKKSAPNALVYLDAGNSNWASAQDMSTRLIKSGLKNVRGFSLNVSNYRTTAQENAYAAKVNAQLRKKGAKAKPYVVDTSRNGKGSSGEWCNPSGRKLGVTSRVNQTPTAKSPEARLWIKTPGESDGNCGIAPNAAAGVFDPKIAVSLVKGK</sequence>
<dbReference type="EC" id="3.2.1.-" evidence="11"/>
<dbReference type="PRINTS" id="PR00733">
    <property type="entry name" value="GLHYDRLASE6"/>
</dbReference>
<feature type="active site" description="Proton acceptor" evidence="8">
    <location>
        <position position="326"/>
    </location>
</feature>
<organism evidence="13 14">
    <name type="scientific">Kineosporia babensis</name>
    <dbReference type="NCBI Taxonomy" id="499548"/>
    <lineage>
        <taxon>Bacteria</taxon>
        <taxon>Bacillati</taxon>
        <taxon>Actinomycetota</taxon>
        <taxon>Actinomycetes</taxon>
        <taxon>Kineosporiales</taxon>
        <taxon>Kineosporiaceae</taxon>
        <taxon>Kineosporia</taxon>
    </lineage>
</organism>
<dbReference type="Pfam" id="PF01341">
    <property type="entry name" value="Glyco_hydro_6"/>
    <property type="match status" value="1"/>
</dbReference>
<comment type="caution">
    <text evidence="13">The sequence shown here is derived from an EMBL/GenBank/DDBJ whole genome shotgun (WGS) entry which is preliminary data.</text>
</comment>
<evidence type="ECO:0000256" key="8">
    <source>
        <dbReference type="PIRSR" id="PIRSR001100-1"/>
    </source>
</evidence>
<evidence type="ECO:0000256" key="3">
    <source>
        <dbReference type="ARBA" id="ARBA00023001"/>
    </source>
</evidence>
<proteinExistence type="inferred from homology"/>
<comment type="similarity">
    <text evidence="11">Belongs to the glycosyl hydrolase family 6.</text>
</comment>
<dbReference type="InterPro" id="IPR036434">
    <property type="entry name" value="Beta_cellobiohydrolase_sf"/>
</dbReference>
<dbReference type="GO" id="GO:0004553">
    <property type="term" value="F:hydrolase activity, hydrolyzing O-glycosyl compounds"/>
    <property type="evidence" value="ECO:0007669"/>
    <property type="project" value="InterPro"/>
</dbReference>
<feature type="binding site" evidence="9">
    <location>
        <position position="290"/>
    </location>
    <ligand>
        <name>substrate</name>
    </ligand>
</feature>
<evidence type="ECO:0000256" key="6">
    <source>
        <dbReference type="ARBA" id="ARBA00023295"/>
    </source>
</evidence>
<keyword evidence="3 11" id="KW-0136">Cellulose degradation</keyword>
<reference evidence="13" key="1">
    <citation type="submission" date="2021-11" db="EMBL/GenBank/DDBJ databases">
        <title>Streptomyces corallinus and Kineosporia corallina sp. nov., two new coral-derived marine actinobacteria.</title>
        <authorList>
            <person name="Buangrab K."/>
            <person name="Sutthacheep M."/>
            <person name="Yeemin T."/>
            <person name="Harunari E."/>
            <person name="Igarashi Y."/>
            <person name="Sripreechasak P."/>
            <person name="Kanchanasin P."/>
            <person name="Tanasupawat S."/>
            <person name="Phongsopitanun W."/>
        </authorList>
    </citation>
    <scope>NUCLEOTIDE SEQUENCE</scope>
    <source>
        <strain evidence="13">JCM 31032</strain>
    </source>
</reference>
<keyword evidence="5 11" id="KW-0119">Carbohydrate metabolism</keyword>
<keyword evidence="2 11" id="KW-0378">Hydrolase</keyword>
<keyword evidence="7 11" id="KW-0624">Polysaccharide degradation</keyword>